<reference evidence="1" key="1">
    <citation type="journal article" date="2007" name="J. Bacteriol.">
        <title>Comparative genome analysis of four magnetotactic bacteria reveals a complex set of group-specific genes implicated in magnetosome biomineralization and function.</title>
        <authorList>
            <person name="Richter M."/>
            <person name="Kube M."/>
            <person name="Bazylinski D.A."/>
            <person name="Lombardot T."/>
            <person name="Gloeckner F.O."/>
            <person name="Reinhardt R."/>
            <person name="Schueler D."/>
        </authorList>
    </citation>
    <scope>NUCLEOTIDE SEQUENCE</scope>
    <source>
        <strain evidence="1">MSR-1</strain>
    </source>
</reference>
<gene>
    <name evidence="1" type="ORF">MGR_3211</name>
</gene>
<sequence>MSGVLQGVILLLVASVAVYGLLMCVGSGKAAGDGHGHGHDSHGGHGHH</sequence>
<accession>A4U0S7</accession>
<organism evidence="1">
    <name type="scientific">Magnetospirillum gryphiswaldense</name>
    <dbReference type="NCBI Taxonomy" id="55518"/>
    <lineage>
        <taxon>Bacteria</taxon>
        <taxon>Pseudomonadati</taxon>
        <taxon>Pseudomonadota</taxon>
        <taxon>Alphaproteobacteria</taxon>
        <taxon>Rhodospirillales</taxon>
        <taxon>Rhodospirillaceae</taxon>
        <taxon>Magnetospirillum</taxon>
    </lineage>
</organism>
<dbReference type="AlphaFoldDB" id="A4U0S7"/>
<name>A4U0S7_9PROT</name>
<proteinExistence type="predicted"/>
<dbReference type="RefSeq" id="WP_024078705.1">
    <property type="nucleotide sequence ID" value="NZ_CP027527.1"/>
</dbReference>
<protein>
    <submittedName>
        <fullName evidence="1">Uncharacterized protein</fullName>
    </submittedName>
</protein>
<dbReference type="EMBL" id="CU459003">
    <property type="protein sequence ID" value="CAM76484.1"/>
    <property type="molecule type" value="Genomic_DNA"/>
</dbReference>
<evidence type="ECO:0000313" key="1">
    <source>
        <dbReference type="EMBL" id="CAM76484.1"/>
    </source>
</evidence>